<comment type="caution">
    <text evidence="2">The sequence shown here is derived from an EMBL/GenBank/DDBJ whole genome shotgun (WGS) entry which is preliminary data.</text>
</comment>
<proteinExistence type="predicted"/>
<keyword evidence="3" id="KW-1185">Reference proteome</keyword>
<keyword evidence="1" id="KW-0732">Signal</keyword>
<gene>
    <name evidence="2" type="ORF">EWM64_g1384</name>
</gene>
<sequence length="56" mass="6067">MKKMIIAATVLAAVPVVLAVFMPNWYLGDKQNAVEDIVEVVEPSHNEKDKDAVSAA</sequence>
<dbReference type="AlphaFoldDB" id="A0A4Z0A7B6"/>
<feature type="signal peptide" evidence="1">
    <location>
        <begin position="1"/>
        <end position="19"/>
    </location>
</feature>
<evidence type="ECO:0000313" key="3">
    <source>
        <dbReference type="Proteomes" id="UP000298061"/>
    </source>
</evidence>
<dbReference type="Proteomes" id="UP000298061">
    <property type="component" value="Unassembled WGS sequence"/>
</dbReference>
<dbReference type="OrthoDB" id="2241241at2759"/>
<evidence type="ECO:0000256" key="1">
    <source>
        <dbReference type="SAM" id="SignalP"/>
    </source>
</evidence>
<reference evidence="2 3" key="1">
    <citation type="submission" date="2019-02" db="EMBL/GenBank/DDBJ databases">
        <title>Genome sequencing of the rare red list fungi Hericium alpestre (H. flagellum).</title>
        <authorList>
            <person name="Buettner E."/>
            <person name="Kellner H."/>
        </authorList>
    </citation>
    <scope>NUCLEOTIDE SEQUENCE [LARGE SCALE GENOMIC DNA]</scope>
    <source>
        <strain evidence="2 3">DSM 108284</strain>
    </source>
</reference>
<organism evidence="2 3">
    <name type="scientific">Hericium alpestre</name>
    <dbReference type="NCBI Taxonomy" id="135208"/>
    <lineage>
        <taxon>Eukaryota</taxon>
        <taxon>Fungi</taxon>
        <taxon>Dikarya</taxon>
        <taxon>Basidiomycota</taxon>
        <taxon>Agaricomycotina</taxon>
        <taxon>Agaricomycetes</taxon>
        <taxon>Russulales</taxon>
        <taxon>Hericiaceae</taxon>
        <taxon>Hericium</taxon>
    </lineage>
</organism>
<dbReference type="EMBL" id="SFCI01000091">
    <property type="protein sequence ID" value="TFY82635.1"/>
    <property type="molecule type" value="Genomic_DNA"/>
</dbReference>
<protein>
    <submittedName>
        <fullName evidence="2">Uncharacterized protein</fullName>
    </submittedName>
</protein>
<name>A0A4Z0A7B6_9AGAM</name>
<evidence type="ECO:0000313" key="2">
    <source>
        <dbReference type="EMBL" id="TFY82635.1"/>
    </source>
</evidence>
<feature type="chain" id="PRO_5021471823" evidence="1">
    <location>
        <begin position="20"/>
        <end position="56"/>
    </location>
</feature>
<accession>A0A4Z0A7B6</accession>